<gene>
    <name evidence="3" type="ORF">H0A75_09100</name>
</gene>
<evidence type="ECO:0000256" key="2">
    <source>
        <dbReference type="SAM" id="Phobius"/>
    </source>
</evidence>
<keyword evidence="2" id="KW-0472">Membrane</keyword>
<reference evidence="3 4" key="1">
    <citation type="submission" date="2020-05" db="EMBL/GenBank/DDBJ databases">
        <title>Horizontal transmission and recombination maintain forever young bacterial symbiont genomes.</title>
        <authorList>
            <person name="Russell S.L."/>
            <person name="Pepper-Tunick E."/>
            <person name="Svedberg J."/>
            <person name="Byrne A."/>
            <person name="Ruelas Castillo J."/>
            <person name="Vollmers C."/>
            <person name="Beinart R.A."/>
            <person name="Corbett-Detig R."/>
        </authorList>
    </citation>
    <scope>NUCLEOTIDE SEQUENCE [LARGE SCALE GENOMIC DNA]</scope>
    <source>
        <strain evidence="3">4727-3</strain>
    </source>
</reference>
<keyword evidence="2" id="KW-0812">Transmembrane</keyword>
<dbReference type="Proteomes" id="UP000537890">
    <property type="component" value="Unassembled WGS sequence"/>
</dbReference>
<accession>A0A7Z0MQD5</accession>
<keyword evidence="2" id="KW-1133">Transmembrane helix</keyword>
<comment type="caution">
    <text evidence="3">The sequence shown here is derived from an EMBL/GenBank/DDBJ whole genome shotgun (WGS) entry which is preliminary data.</text>
</comment>
<evidence type="ECO:0000313" key="3">
    <source>
        <dbReference type="EMBL" id="NYT47667.1"/>
    </source>
</evidence>
<proteinExistence type="predicted"/>
<name>A0A7Z0MQD5_9GAMM</name>
<feature type="region of interest" description="Disordered" evidence="1">
    <location>
        <begin position="36"/>
        <end position="55"/>
    </location>
</feature>
<evidence type="ECO:0000313" key="4">
    <source>
        <dbReference type="Proteomes" id="UP000537890"/>
    </source>
</evidence>
<evidence type="ECO:0000256" key="1">
    <source>
        <dbReference type="SAM" id="MobiDB-lite"/>
    </source>
</evidence>
<dbReference type="EMBL" id="JACCHS010000205">
    <property type="protein sequence ID" value="NYT47667.1"/>
    <property type="molecule type" value="Genomic_DNA"/>
</dbReference>
<feature type="compositionally biased region" description="Polar residues" evidence="1">
    <location>
        <begin position="37"/>
        <end position="47"/>
    </location>
</feature>
<organism evidence="3 4">
    <name type="scientific">Candidatus Methanofishera endochildressiae</name>
    <dbReference type="NCBI Taxonomy" id="2738884"/>
    <lineage>
        <taxon>Bacteria</taxon>
        <taxon>Pseudomonadati</taxon>
        <taxon>Pseudomonadota</taxon>
        <taxon>Gammaproteobacteria</taxon>
        <taxon>Candidatus Methanofishera</taxon>
    </lineage>
</organism>
<protein>
    <submittedName>
        <fullName evidence="3">Uncharacterized protein</fullName>
    </submittedName>
</protein>
<sequence>MAEEKDNSKLYIGGIILIAIIGVLLLKQDEMKHLGMQSGTTESTQAAFESANAKD</sequence>
<feature type="transmembrane region" description="Helical" evidence="2">
    <location>
        <begin position="6"/>
        <end position="26"/>
    </location>
</feature>
<dbReference type="AlphaFoldDB" id="A0A7Z0MQD5"/>